<dbReference type="AlphaFoldDB" id="A0AAE3YR84"/>
<keyword evidence="2" id="KW-0732">Signal</keyword>
<dbReference type="Pfam" id="PF00561">
    <property type="entry name" value="Abhydrolase_1"/>
    <property type="match status" value="1"/>
</dbReference>
<gene>
    <name evidence="7" type="ORF">J2S41_003949</name>
</gene>
<dbReference type="InterPro" id="IPR029058">
    <property type="entry name" value="AB_hydrolase_fold"/>
</dbReference>
<comment type="caution">
    <text evidence="7">The sequence shown here is derived from an EMBL/GenBank/DDBJ whole genome shotgun (WGS) entry which is preliminary data.</text>
</comment>
<feature type="domain" description="AB hydrolase-1" evidence="5">
    <location>
        <begin position="95"/>
        <end position="245"/>
    </location>
</feature>
<dbReference type="InterPro" id="IPR000073">
    <property type="entry name" value="AB_hydrolase_1"/>
</dbReference>
<evidence type="ECO:0000256" key="2">
    <source>
        <dbReference type="ARBA" id="ARBA00022729"/>
    </source>
</evidence>
<dbReference type="Pfam" id="PF08386">
    <property type="entry name" value="Abhydrolase_4"/>
    <property type="match status" value="1"/>
</dbReference>
<accession>A0AAE3YR84</accession>
<dbReference type="InterPro" id="IPR013595">
    <property type="entry name" value="Pept_S33_TAP-like_C"/>
</dbReference>
<evidence type="ECO:0000256" key="4">
    <source>
        <dbReference type="SAM" id="MobiDB-lite"/>
    </source>
</evidence>
<protein>
    <submittedName>
        <fullName evidence="7">Pimeloyl-ACP methyl ester carboxylesterase</fullName>
    </submittedName>
</protein>
<dbReference type="Proteomes" id="UP001183643">
    <property type="component" value="Unassembled WGS sequence"/>
</dbReference>
<keyword evidence="8" id="KW-1185">Reference proteome</keyword>
<dbReference type="InterPro" id="IPR051601">
    <property type="entry name" value="Serine_prot/Carboxylest_S33"/>
</dbReference>
<dbReference type="Gene3D" id="3.40.50.1820">
    <property type="entry name" value="alpha/beta hydrolase"/>
    <property type="match status" value="1"/>
</dbReference>
<evidence type="ECO:0000256" key="3">
    <source>
        <dbReference type="ARBA" id="ARBA00022801"/>
    </source>
</evidence>
<sequence length="519" mass="56377">MAVAIAGLGTAAQPSAAAETGAGAMLDPTVAALPAHLLEQQLTWGRCSPDDPQELRCTTITAPLDYRQPHGDTITLAVSRIRTSTPDRRRGILTFNPGGPGTDGLYQPLSMLDALDPAVREQYDLVGFDPRGVGGSSPVRCGMTPEDADSLLGTPYTPETFDAHVARQRGIADRCAAAEPRIAHITTRNTARDMDLIRTVLGARKLSFIGASYGTYLGAVYMQMFAANADRIVLDSAVDPGQVWRGVFQAQSVGTRPAYERWTRWAAERDAEYGLGASPEQVDATFWEIVAAADRAPIELDGRRISGDEIRHWMRKRVFKVYTGSRYVADLKEALANSPEPARHERPAPPAPQVSSGEEDPPYDDNSSSALLAILCNEGTDWPRDTTVYARDSVRDKRLYPLSGDVTSNMLTCAAWTPQRVEPTTRVRNTVPALIVQNEWDSQTPLHGARGMHRVLEGSRLLVVKDNEGHGAFNADNACADDAVNTYLSTGEMPQRNVTCQGAPKPPLPPVDNPELPEV</sequence>
<dbReference type="SUPFAM" id="SSF53474">
    <property type="entry name" value="alpha/beta-Hydrolases"/>
    <property type="match status" value="1"/>
</dbReference>
<dbReference type="GO" id="GO:0016787">
    <property type="term" value="F:hydrolase activity"/>
    <property type="evidence" value="ECO:0007669"/>
    <property type="project" value="UniProtKB-KW"/>
</dbReference>
<dbReference type="PANTHER" id="PTHR43248:SF29">
    <property type="entry name" value="TRIPEPTIDYL AMINOPEPTIDASE"/>
    <property type="match status" value="1"/>
</dbReference>
<proteinExistence type="inferred from homology"/>
<feature type="region of interest" description="Disordered" evidence="4">
    <location>
        <begin position="336"/>
        <end position="367"/>
    </location>
</feature>
<reference evidence="7" key="1">
    <citation type="submission" date="2023-07" db="EMBL/GenBank/DDBJ databases">
        <title>Sequencing the genomes of 1000 actinobacteria strains.</title>
        <authorList>
            <person name="Klenk H.-P."/>
        </authorList>
    </citation>
    <scope>NUCLEOTIDE SEQUENCE</scope>
    <source>
        <strain evidence="7">DSM 44707</strain>
    </source>
</reference>
<organism evidence="7 8">
    <name type="scientific">Catenuloplanes atrovinosus</name>
    <dbReference type="NCBI Taxonomy" id="137266"/>
    <lineage>
        <taxon>Bacteria</taxon>
        <taxon>Bacillati</taxon>
        <taxon>Actinomycetota</taxon>
        <taxon>Actinomycetes</taxon>
        <taxon>Micromonosporales</taxon>
        <taxon>Micromonosporaceae</taxon>
        <taxon>Catenuloplanes</taxon>
    </lineage>
</organism>
<comment type="similarity">
    <text evidence="1">Belongs to the peptidase S33 family.</text>
</comment>
<dbReference type="RefSeq" id="WP_310369372.1">
    <property type="nucleotide sequence ID" value="NZ_JAVDYB010000001.1"/>
</dbReference>
<evidence type="ECO:0000313" key="7">
    <source>
        <dbReference type="EMBL" id="MDR7277171.1"/>
    </source>
</evidence>
<feature type="domain" description="Peptidase S33 tripeptidyl aminopeptidase-like C-terminal" evidence="6">
    <location>
        <begin position="403"/>
        <end position="500"/>
    </location>
</feature>
<evidence type="ECO:0000259" key="6">
    <source>
        <dbReference type="Pfam" id="PF08386"/>
    </source>
</evidence>
<dbReference type="EMBL" id="JAVDYB010000001">
    <property type="protein sequence ID" value="MDR7277171.1"/>
    <property type="molecule type" value="Genomic_DNA"/>
</dbReference>
<evidence type="ECO:0000313" key="8">
    <source>
        <dbReference type="Proteomes" id="UP001183643"/>
    </source>
</evidence>
<keyword evidence="3" id="KW-0378">Hydrolase</keyword>
<name>A0AAE3YR84_9ACTN</name>
<dbReference type="PANTHER" id="PTHR43248">
    <property type="entry name" value="2-SUCCINYL-6-HYDROXY-2,4-CYCLOHEXADIENE-1-CARBOXYLATE SYNTHASE"/>
    <property type="match status" value="1"/>
</dbReference>
<evidence type="ECO:0000259" key="5">
    <source>
        <dbReference type="Pfam" id="PF00561"/>
    </source>
</evidence>
<evidence type="ECO:0000256" key="1">
    <source>
        <dbReference type="ARBA" id="ARBA00010088"/>
    </source>
</evidence>